<accession>A0A2H0UQ04</accession>
<evidence type="ECO:0000313" key="2">
    <source>
        <dbReference type="Proteomes" id="UP000229615"/>
    </source>
</evidence>
<dbReference type="EMBL" id="PFBB01000023">
    <property type="protein sequence ID" value="PIR88480.1"/>
    <property type="molecule type" value="Genomic_DNA"/>
</dbReference>
<proteinExistence type="predicted"/>
<evidence type="ECO:0000313" key="1">
    <source>
        <dbReference type="EMBL" id="PIR88480.1"/>
    </source>
</evidence>
<dbReference type="Proteomes" id="UP000229615">
    <property type="component" value="Unassembled WGS sequence"/>
</dbReference>
<protein>
    <submittedName>
        <fullName evidence="1">Uncharacterized protein</fullName>
    </submittedName>
</protein>
<name>A0A2H0UQ04_9BACT</name>
<reference evidence="2" key="1">
    <citation type="submission" date="2017-09" db="EMBL/GenBank/DDBJ databases">
        <title>Depth-based differentiation of microbial function through sediment-hosted aquifers and enrichment of novel symbionts in the deep terrestrial subsurface.</title>
        <authorList>
            <person name="Probst A.J."/>
            <person name="Ladd B."/>
            <person name="Jarett J.K."/>
            <person name="Geller-Mcgrath D.E."/>
            <person name="Sieber C.M.K."/>
            <person name="Emerson J.B."/>
            <person name="Anantharaman K."/>
            <person name="Thomas B.C."/>
            <person name="Malmstrom R."/>
            <person name="Stieglmeier M."/>
            <person name="Klingl A."/>
            <person name="Woyke T."/>
            <person name="Ryan C.M."/>
            <person name="Banfield J.F."/>
        </authorList>
    </citation>
    <scope>NUCLEOTIDE SEQUENCE [LARGE SCALE GENOMIC DNA]</scope>
</reference>
<dbReference type="AlphaFoldDB" id="A0A2H0UQ04"/>
<sequence>MERRRQLLQRLLRHNDPKDRISSFEANVNFYLRVVGEMPRDMSGCKAGWELEDIATEVDRKIDRLLRRNGEGG</sequence>
<comment type="caution">
    <text evidence="1">The sequence shown here is derived from an EMBL/GenBank/DDBJ whole genome shotgun (WGS) entry which is preliminary data.</text>
</comment>
<organism evidence="1 2">
    <name type="scientific">Candidatus Harrisonbacteria bacterium CG10_big_fil_rev_8_21_14_0_10_44_23</name>
    <dbReference type="NCBI Taxonomy" id="1974585"/>
    <lineage>
        <taxon>Bacteria</taxon>
        <taxon>Candidatus Harrisoniibacteriota</taxon>
    </lineage>
</organism>
<gene>
    <name evidence="1" type="ORF">COU09_02290</name>
</gene>